<comment type="similarity">
    <text evidence="9 11">Belongs to the Rho family.</text>
</comment>
<feature type="compositionally biased region" description="Basic and acidic residues" evidence="12">
    <location>
        <begin position="320"/>
        <end position="340"/>
    </location>
</feature>
<feature type="binding site" evidence="9">
    <location>
        <position position="540"/>
    </location>
    <ligand>
        <name>ATP</name>
        <dbReference type="ChEBI" id="CHEBI:30616"/>
    </ligand>
</feature>
<dbReference type="GO" id="GO:0004386">
    <property type="term" value="F:helicase activity"/>
    <property type="evidence" value="ECO:0007669"/>
    <property type="project" value="UniProtKB-UniRule"/>
</dbReference>
<protein>
    <recommendedName>
        <fullName evidence="9 10">Transcription termination factor Rho</fullName>
        <ecNumber evidence="9 10">3.6.4.-</ecNumber>
    </recommendedName>
    <alternativeName>
        <fullName evidence="9">ATP-dependent helicase Rho</fullName>
    </alternativeName>
</protein>
<dbReference type="PROSITE" id="PS51856">
    <property type="entry name" value="RHO_RNA_BD"/>
    <property type="match status" value="1"/>
</dbReference>
<dbReference type="Pfam" id="PF00006">
    <property type="entry name" value="ATP-synt_ab"/>
    <property type="match status" value="1"/>
</dbReference>
<evidence type="ECO:0000256" key="2">
    <source>
        <dbReference type="ARBA" id="ARBA00022741"/>
    </source>
</evidence>
<reference evidence="14 15" key="1">
    <citation type="submission" date="2020-06" db="EMBL/GenBank/DDBJ databases">
        <title>Mogibacterium timidum strain W9173 genomic sequence.</title>
        <authorList>
            <person name="Wade W.G."/>
            <person name="Johnston C.D."/>
            <person name="Chen T."/>
            <person name="Dewhirst F.E."/>
        </authorList>
    </citation>
    <scope>NUCLEOTIDE SEQUENCE [LARGE SCALE GENOMIC DNA]</scope>
    <source>
        <strain evidence="14 15">W9173</strain>
    </source>
</reference>
<keyword evidence="2 9" id="KW-0547">Nucleotide-binding</keyword>
<dbReference type="GO" id="GO:0005524">
    <property type="term" value="F:ATP binding"/>
    <property type="evidence" value="ECO:0007669"/>
    <property type="project" value="UniProtKB-UniRule"/>
</dbReference>
<dbReference type="GO" id="GO:0008186">
    <property type="term" value="F:ATP-dependent activity, acting on RNA"/>
    <property type="evidence" value="ECO:0007669"/>
    <property type="project" value="UniProtKB-UniRule"/>
</dbReference>
<feature type="region of interest" description="Disordered" evidence="12">
    <location>
        <begin position="273"/>
        <end position="340"/>
    </location>
</feature>
<dbReference type="InterPro" id="IPR011113">
    <property type="entry name" value="Rho_RNA-bd"/>
</dbReference>
<evidence type="ECO:0000256" key="8">
    <source>
        <dbReference type="ARBA" id="ARBA00023163"/>
    </source>
</evidence>
<feature type="compositionally biased region" description="Low complexity" evidence="12">
    <location>
        <begin position="41"/>
        <end position="57"/>
    </location>
</feature>
<keyword evidence="8 9" id="KW-0804">Transcription</keyword>
<dbReference type="InterPro" id="IPR011129">
    <property type="entry name" value="CSD"/>
</dbReference>
<keyword evidence="15" id="KW-1185">Reference proteome</keyword>
<dbReference type="GO" id="GO:0003677">
    <property type="term" value="F:DNA binding"/>
    <property type="evidence" value="ECO:0007669"/>
    <property type="project" value="InterPro"/>
</dbReference>
<dbReference type="InterPro" id="IPR012340">
    <property type="entry name" value="NA-bd_OB-fold"/>
</dbReference>
<dbReference type="Pfam" id="PF02178">
    <property type="entry name" value="AT_hook"/>
    <property type="match status" value="4"/>
</dbReference>
<dbReference type="SMART" id="SM00357">
    <property type="entry name" value="CSP"/>
    <property type="match status" value="1"/>
</dbReference>
<dbReference type="HAMAP" id="MF_01884">
    <property type="entry name" value="Rho"/>
    <property type="match status" value="1"/>
</dbReference>
<keyword evidence="4 9" id="KW-0347">Helicase</keyword>
<dbReference type="InterPro" id="IPR003593">
    <property type="entry name" value="AAA+_ATPase"/>
</dbReference>
<evidence type="ECO:0000313" key="15">
    <source>
        <dbReference type="Proteomes" id="UP000526307"/>
    </source>
</evidence>
<evidence type="ECO:0000256" key="6">
    <source>
        <dbReference type="ARBA" id="ARBA00022884"/>
    </source>
</evidence>
<dbReference type="InterPro" id="IPR027417">
    <property type="entry name" value="P-loop_NTPase"/>
</dbReference>
<feature type="compositionally biased region" description="Low complexity" evidence="12">
    <location>
        <begin position="218"/>
        <end position="256"/>
    </location>
</feature>
<dbReference type="SMART" id="SM00384">
    <property type="entry name" value="AT_hook"/>
    <property type="match status" value="4"/>
</dbReference>
<dbReference type="SUPFAM" id="SSF52540">
    <property type="entry name" value="P-loop containing nucleoside triphosphate hydrolases"/>
    <property type="match status" value="1"/>
</dbReference>
<keyword evidence="3 9" id="KW-0378">Hydrolase</keyword>
<evidence type="ECO:0000256" key="10">
    <source>
        <dbReference type="NCBIfam" id="TIGR00767"/>
    </source>
</evidence>
<dbReference type="CDD" id="cd01128">
    <property type="entry name" value="rho_factor_C"/>
    <property type="match status" value="1"/>
</dbReference>
<organism evidence="14 15">
    <name type="scientific">Mogibacterium timidum</name>
    <dbReference type="NCBI Taxonomy" id="35519"/>
    <lineage>
        <taxon>Bacteria</taxon>
        <taxon>Bacillati</taxon>
        <taxon>Bacillota</taxon>
        <taxon>Clostridia</taxon>
        <taxon>Peptostreptococcales</taxon>
        <taxon>Anaerovoracaceae</taxon>
        <taxon>Mogibacterium</taxon>
    </lineage>
</organism>
<keyword evidence="7 9" id="KW-0805">Transcription regulation</keyword>
<feature type="compositionally biased region" description="Low complexity" evidence="12">
    <location>
        <begin position="291"/>
        <end position="318"/>
    </location>
</feature>
<dbReference type="PANTHER" id="PTHR46425">
    <property type="entry name" value="TRANSCRIPTION TERMINATION FACTOR RHO"/>
    <property type="match status" value="1"/>
</dbReference>
<accession>A0A7Y8VQG3</accession>
<feature type="compositionally biased region" description="Basic residues" evidence="12">
    <location>
        <begin position="59"/>
        <end position="68"/>
    </location>
</feature>
<feature type="domain" description="Rho RNA-BD" evidence="13">
    <location>
        <begin position="381"/>
        <end position="454"/>
    </location>
</feature>
<dbReference type="GO" id="GO:0006353">
    <property type="term" value="P:DNA-templated transcription termination"/>
    <property type="evidence" value="ECO:0007669"/>
    <property type="project" value="UniProtKB-UniRule"/>
</dbReference>
<feature type="region of interest" description="Disordered" evidence="12">
    <location>
        <begin position="200"/>
        <end position="256"/>
    </location>
</feature>
<dbReference type="InterPro" id="IPR000194">
    <property type="entry name" value="ATPase_F1/V1/A1_a/bsu_nucl-bd"/>
</dbReference>
<feature type="compositionally biased region" description="Low complexity" evidence="12">
    <location>
        <begin position="145"/>
        <end position="163"/>
    </location>
</feature>
<dbReference type="InterPro" id="IPR017956">
    <property type="entry name" value="AT_hook_DNA-bd_motif"/>
</dbReference>
<feature type="region of interest" description="Disordered" evidence="12">
    <location>
        <begin position="355"/>
        <end position="381"/>
    </location>
</feature>
<feature type="compositionally biased region" description="Basic and acidic residues" evidence="12">
    <location>
        <begin position="16"/>
        <end position="40"/>
    </location>
</feature>
<keyword evidence="6 9" id="KW-0694">RNA-binding</keyword>
<comment type="caution">
    <text evidence="14">The sequence shown here is derived from an EMBL/GenBank/DDBJ whole genome shotgun (WGS) entry which is preliminary data.</text>
</comment>
<dbReference type="GO" id="GO:0003723">
    <property type="term" value="F:RNA binding"/>
    <property type="evidence" value="ECO:0007669"/>
    <property type="project" value="UniProtKB-UniRule"/>
</dbReference>
<feature type="region of interest" description="Disordered" evidence="12">
    <location>
        <begin position="127"/>
        <end position="163"/>
    </location>
</feature>
<dbReference type="PANTHER" id="PTHR46425:SF1">
    <property type="entry name" value="TRANSCRIPTION TERMINATION FACTOR RHO"/>
    <property type="match status" value="1"/>
</dbReference>
<evidence type="ECO:0000256" key="4">
    <source>
        <dbReference type="ARBA" id="ARBA00022806"/>
    </source>
</evidence>
<feature type="compositionally biased region" description="Low complexity" evidence="12">
    <location>
        <begin position="86"/>
        <end position="107"/>
    </location>
</feature>
<feature type="binding site" evidence="9">
    <location>
        <begin position="497"/>
        <end position="502"/>
    </location>
    <ligand>
        <name>ATP</name>
        <dbReference type="ChEBI" id="CHEBI:30616"/>
    </ligand>
</feature>
<dbReference type="EMBL" id="JABXYR010000001">
    <property type="protein sequence ID" value="NWO22704.1"/>
    <property type="molecule type" value="Genomic_DNA"/>
</dbReference>
<dbReference type="GO" id="GO:0016787">
    <property type="term" value="F:hydrolase activity"/>
    <property type="evidence" value="ECO:0007669"/>
    <property type="project" value="UniProtKB-KW"/>
</dbReference>
<evidence type="ECO:0000313" key="14">
    <source>
        <dbReference type="EMBL" id="NWO22704.1"/>
    </source>
</evidence>
<dbReference type="AlphaFoldDB" id="A0A7Y8VQG3"/>
<keyword evidence="1 9" id="KW-0806">Transcription termination</keyword>
<feature type="region of interest" description="Disordered" evidence="12">
    <location>
        <begin position="1"/>
        <end position="107"/>
    </location>
</feature>
<evidence type="ECO:0000256" key="3">
    <source>
        <dbReference type="ARBA" id="ARBA00022801"/>
    </source>
</evidence>
<comment type="caution">
    <text evidence="9">Lacks conserved residue(s) required for the propagation of feature annotation.</text>
</comment>
<dbReference type="InterPro" id="IPR004665">
    <property type="entry name" value="Term_rho"/>
</dbReference>
<dbReference type="PRINTS" id="PR00929">
    <property type="entry name" value="ATHOOK"/>
</dbReference>
<evidence type="ECO:0000256" key="11">
    <source>
        <dbReference type="PROSITE-ProRule" id="PRU01203"/>
    </source>
</evidence>
<dbReference type="SUPFAM" id="SSF50249">
    <property type="entry name" value="Nucleic acid-binding proteins"/>
    <property type="match status" value="1"/>
</dbReference>
<dbReference type="NCBIfam" id="NF006886">
    <property type="entry name" value="PRK09376.1"/>
    <property type="match status" value="1"/>
</dbReference>
<comment type="function">
    <text evidence="9">Facilitates transcription termination by a mechanism that involves Rho binding to the nascent RNA, activation of Rho's RNA-dependent ATPase activity, and release of the mRNA from the DNA template.</text>
</comment>
<evidence type="ECO:0000259" key="13">
    <source>
        <dbReference type="PROSITE" id="PS51856"/>
    </source>
</evidence>
<dbReference type="InterPro" id="IPR041703">
    <property type="entry name" value="Rho_factor_ATP-bd"/>
</dbReference>
<name>A0A7Y8VQG3_9FIRM</name>
<keyword evidence="5 9" id="KW-0067">ATP-binding</keyword>
<dbReference type="EC" id="3.6.4.-" evidence="9 10"/>
<feature type="compositionally biased region" description="Basic residues" evidence="12">
    <location>
        <begin position="132"/>
        <end position="141"/>
    </location>
</feature>
<comment type="subunit">
    <text evidence="9">Homohexamer. The homohexamer assembles into an open ring structure.</text>
</comment>
<dbReference type="Proteomes" id="UP000526307">
    <property type="component" value="Unassembled WGS sequence"/>
</dbReference>
<gene>
    <name evidence="9 14" type="primary">rho</name>
    <name evidence="14" type="ORF">HW270_01175</name>
</gene>
<dbReference type="NCBIfam" id="TIGR00767">
    <property type="entry name" value="rho"/>
    <property type="match status" value="1"/>
</dbReference>
<dbReference type="SMART" id="SM00382">
    <property type="entry name" value="AAA"/>
    <property type="match status" value="1"/>
</dbReference>
<evidence type="ECO:0000256" key="5">
    <source>
        <dbReference type="ARBA" id="ARBA00022840"/>
    </source>
</evidence>
<dbReference type="Pfam" id="PF07497">
    <property type="entry name" value="Rho_RNA_bind"/>
    <property type="match status" value="1"/>
</dbReference>
<evidence type="ECO:0000256" key="1">
    <source>
        <dbReference type="ARBA" id="ARBA00022472"/>
    </source>
</evidence>
<feature type="binding site" evidence="9">
    <location>
        <begin position="509"/>
        <end position="514"/>
    </location>
    <ligand>
        <name>ATP</name>
        <dbReference type="ChEBI" id="CHEBI:30616"/>
    </ligand>
</feature>
<evidence type="ECO:0000256" key="9">
    <source>
        <dbReference type="HAMAP-Rule" id="MF_01884"/>
    </source>
</evidence>
<evidence type="ECO:0000256" key="12">
    <source>
        <dbReference type="SAM" id="MobiDB-lite"/>
    </source>
</evidence>
<proteinExistence type="inferred from homology"/>
<dbReference type="Gene3D" id="2.40.50.140">
    <property type="entry name" value="Nucleic acid-binding proteins"/>
    <property type="match status" value="1"/>
</dbReference>
<dbReference type="Gene3D" id="3.40.50.300">
    <property type="entry name" value="P-loop containing nucleotide triphosphate hydrolases"/>
    <property type="match status" value="1"/>
</dbReference>
<sequence length="751" mass="79849">MPSSTGRKLIAKRLPRKSEPTTAEDRIKATQAEPLHDGQRANENTASAATTAAAEPAKPARKRGRPRKNPVAAQPAAAELQETKPAATPAAAAATTDTAAAATSAVSEAATTIPPVAAAATAIAAAAEPVKPARKRGRPRKNPVAAQPAAEPQETKAVTTPAAAAATTDTAAAATSAVLEAATTTIPPVAAATTAIAAAAEPANPARKRGRPRKNPVAAQPAAEPQETKAVTTPAAAAATTDTAAAATSAGSEAAATTIPPVAVATTAIAAAAEPANPARKRGRPRKNPDAAQPAAEPQETKPATTSAAAELVNSAAAGDRADSTDRSDTGKSHTAEEGAHKAYYSRVSHHAHVTNESRGVNHAEAADEQDDSYKRNEEDRPEVEGILEIADGGFGFLRFNNFLTSEKDIYVSQIQIRRFGLRTGDKIRCISRHPNQGERFGALLYVKEVNGEPPITARRRPHFDRLTPIFPNKKIVLEDSSIKLATRAMDLVAPIGKGQRGLIVAQPKAGKTVLLKQIASSIESKYPDIEMIVLLVDERPEEVTDMKRALTRSEVIYSTFDELPAHHVKVAEMVIQRAKRLAEEGKDVVILLDSITRLARAYNMETPSSGRTLSGGLDPGALHAPKKFFGAARNLEEGGSITILATALVDTGSRMDDVIYEEFKGTGNMELHLDRQLSERRIFPAIDFAKSGTRKEELLLDDNEYLVMNMMRREMASGNPGEVTERMLDNLSHTRCNKDFVDVMLKELNF</sequence>
<evidence type="ECO:0000256" key="7">
    <source>
        <dbReference type="ARBA" id="ARBA00023015"/>
    </source>
</evidence>
<feature type="compositionally biased region" description="Basic and acidic residues" evidence="12">
    <location>
        <begin position="355"/>
        <end position="379"/>
    </location>
</feature>